<dbReference type="Gene3D" id="3.40.50.300">
    <property type="entry name" value="P-loop containing nucleotide triphosphate hydrolases"/>
    <property type="match status" value="1"/>
</dbReference>
<evidence type="ECO:0000313" key="2">
    <source>
        <dbReference type="Proteomes" id="UP000499080"/>
    </source>
</evidence>
<evidence type="ECO:0000313" key="1">
    <source>
        <dbReference type="EMBL" id="GBO23262.1"/>
    </source>
</evidence>
<dbReference type="Pfam" id="PF13245">
    <property type="entry name" value="AAA_19"/>
    <property type="match status" value="1"/>
</dbReference>
<keyword evidence="2" id="KW-1185">Reference proteome</keyword>
<dbReference type="SUPFAM" id="SSF52540">
    <property type="entry name" value="P-loop containing nucleoside triphosphate hydrolases"/>
    <property type="match status" value="2"/>
</dbReference>
<evidence type="ECO:0008006" key="3">
    <source>
        <dbReference type="Google" id="ProtNLM"/>
    </source>
</evidence>
<sequence length="469" mass="53428">METLNDFVFDKAGFDKHGASLTPTRDRFVHLLKDGSDDFSETGSLGPPTLGNEIVPSPPEGNRFVSDEVGFDRHVRSLTQTQQKFVQLLKDWFSNRRNVLTLISGGPGSGKTYTVVETLKKTKLSAVVMAPTARIAHKINGRTIHSTMNLAWGKGSELLKVETELENENDVKTCLEKSQTLQHCMTCRNVSEVVVMDEIGMVPFWLTYWIIRYFFQTDRNVLFIAMGDFRQLKPVRSQYNIFHVKFDEEFETHRIELLESMRFSPEYQTIVDRLRSLMDENDTSRLLRYVSETYPVVGNIDSNILKKCKRALAYKNKTVELYNKFHVSQLSGTPVRFFKISNQVIDKSCFVDLKSGCEVIVTENITVNKNNDSYKIINGSVLRFEEYDAFSDVAVCFDRDGKLITVPRSPVNKMIPLVPNFAGTIHKFQGETIDLDGIVFNFNGCTDCHLIYTALSRVRSMEQILAVAL</sequence>
<comment type="caution">
    <text evidence="1">The sequence shown here is derived from an EMBL/GenBank/DDBJ whole genome shotgun (WGS) entry which is preliminary data.</text>
</comment>
<organism evidence="1 2">
    <name type="scientific">Araneus ventricosus</name>
    <name type="common">Orbweaver spider</name>
    <name type="synonym">Epeira ventricosa</name>
    <dbReference type="NCBI Taxonomy" id="182803"/>
    <lineage>
        <taxon>Eukaryota</taxon>
        <taxon>Metazoa</taxon>
        <taxon>Ecdysozoa</taxon>
        <taxon>Arthropoda</taxon>
        <taxon>Chelicerata</taxon>
        <taxon>Arachnida</taxon>
        <taxon>Araneae</taxon>
        <taxon>Araneomorphae</taxon>
        <taxon>Entelegynae</taxon>
        <taxon>Araneoidea</taxon>
        <taxon>Araneidae</taxon>
        <taxon>Araneus</taxon>
    </lineage>
</organism>
<dbReference type="Proteomes" id="UP000499080">
    <property type="component" value="Unassembled WGS sequence"/>
</dbReference>
<gene>
    <name evidence="1" type="ORF">AVEN_250090_1</name>
</gene>
<accession>A0A4Y2VF95</accession>
<reference evidence="1 2" key="1">
    <citation type="journal article" date="2019" name="Sci. Rep.">
        <title>Orb-weaving spider Araneus ventricosus genome elucidates the spidroin gene catalogue.</title>
        <authorList>
            <person name="Kono N."/>
            <person name="Nakamura H."/>
            <person name="Ohtoshi R."/>
            <person name="Moran D.A.P."/>
            <person name="Shinohara A."/>
            <person name="Yoshida Y."/>
            <person name="Fujiwara M."/>
            <person name="Mori M."/>
            <person name="Tomita M."/>
            <person name="Arakawa K."/>
        </authorList>
    </citation>
    <scope>NUCLEOTIDE SEQUENCE [LARGE SCALE GENOMIC DNA]</scope>
</reference>
<dbReference type="EMBL" id="BGPR01046298">
    <property type="protein sequence ID" value="GBO23262.1"/>
    <property type="molecule type" value="Genomic_DNA"/>
</dbReference>
<dbReference type="OrthoDB" id="6407976at2759"/>
<proteinExistence type="predicted"/>
<dbReference type="InterPro" id="IPR051055">
    <property type="entry name" value="PIF1_helicase"/>
</dbReference>
<protein>
    <recommendedName>
        <fullName evidence="3">ATP-dependent DNA helicase</fullName>
    </recommendedName>
</protein>
<dbReference type="PANTHER" id="PTHR47642">
    <property type="entry name" value="ATP-DEPENDENT DNA HELICASE"/>
    <property type="match status" value="1"/>
</dbReference>
<dbReference type="InterPro" id="IPR027417">
    <property type="entry name" value="P-loop_NTPase"/>
</dbReference>
<dbReference type="AlphaFoldDB" id="A0A4Y2VF95"/>
<name>A0A4Y2VF95_ARAVE</name>